<comment type="caution">
    <text evidence="1">The sequence shown here is derived from an EMBL/GenBank/DDBJ whole genome shotgun (WGS) entry which is preliminary data.</text>
</comment>
<sequence length="31" mass="3496">QSDRLLIKGAKIVNDDQSFLADIYMEDGVIK</sequence>
<accession>Q4RB79</accession>
<name>Q4RB79_TETNG</name>
<dbReference type="EMBL" id="CAAE01022065">
    <property type="protein sequence ID" value="CAG14354.1"/>
    <property type="molecule type" value="Genomic_DNA"/>
</dbReference>
<protein>
    <submittedName>
        <fullName evidence="1">(spotted green pufferfish) hypothetical protein</fullName>
    </submittedName>
</protein>
<proteinExistence type="predicted"/>
<feature type="non-terminal residue" evidence="1">
    <location>
        <position position="1"/>
    </location>
</feature>
<gene>
    <name evidence="1" type="ORF">GSTENG00038027001</name>
</gene>
<dbReference type="KEGG" id="tng:GSTEN00038027G001"/>
<dbReference type="InterPro" id="IPR011059">
    <property type="entry name" value="Metal-dep_hydrolase_composite"/>
</dbReference>
<organism evidence="1">
    <name type="scientific">Tetraodon nigroviridis</name>
    <name type="common">Spotted green pufferfish</name>
    <name type="synonym">Chelonodon nigroviridis</name>
    <dbReference type="NCBI Taxonomy" id="99883"/>
    <lineage>
        <taxon>Eukaryota</taxon>
        <taxon>Metazoa</taxon>
        <taxon>Chordata</taxon>
        <taxon>Craniata</taxon>
        <taxon>Vertebrata</taxon>
        <taxon>Euteleostomi</taxon>
        <taxon>Actinopterygii</taxon>
        <taxon>Neopterygii</taxon>
        <taxon>Teleostei</taxon>
        <taxon>Neoteleostei</taxon>
        <taxon>Acanthomorphata</taxon>
        <taxon>Eupercaria</taxon>
        <taxon>Tetraodontiformes</taxon>
        <taxon>Tetradontoidea</taxon>
        <taxon>Tetraodontidae</taxon>
        <taxon>Tetraodon</taxon>
    </lineage>
</organism>
<dbReference type="Gene3D" id="2.30.40.10">
    <property type="entry name" value="Urease, subunit C, domain 1"/>
    <property type="match status" value="1"/>
</dbReference>
<evidence type="ECO:0000313" key="1">
    <source>
        <dbReference type="EMBL" id="CAG14354.1"/>
    </source>
</evidence>
<reference evidence="1" key="1">
    <citation type="journal article" date="2004" name="Nature">
        <title>Genome duplication in the teleost fish Tetraodon nigroviridis reveals the early vertebrate proto-karyotype.</title>
        <authorList>
            <person name="Jaillon O."/>
            <person name="Aury J.-M."/>
            <person name="Brunet F."/>
            <person name="Petit J.-L."/>
            <person name="Stange-Thomann N."/>
            <person name="Mauceli E."/>
            <person name="Bouneau L."/>
            <person name="Fischer C."/>
            <person name="Ozouf-Costaz C."/>
            <person name="Bernot A."/>
            <person name="Nicaud S."/>
            <person name="Jaffe D."/>
            <person name="Fisher S."/>
            <person name="Lutfalla G."/>
            <person name="Dossat C."/>
            <person name="Segurens B."/>
            <person name="Dasilva C."/>
            <person name="Salanoubat M."/>
            <person name="Levy M."/>
            <person name="Boudet N."/>
            <person name="Castellano S."/>
            <person name="Anthouard V."/>
            <person name="Jubin C."/>
            <person name="Castelli V."/>
            <person name="Katinka M."/>
            <person name="Vacherie B."/>
            <person name="Biemont C."/>
            <person name="Skalli Z."/>
            <person name="Cattolico L."/>
            <person name="Poulain J."/>
            <person name="De Berardinis V."/>
            <person name="Cruaud C."/>
            <person name="Duprat S."/>
            <person name="Brottier P."/>
            <person name="Coutanceau J.-P."/>
            <person name="Gouzy J."/>
            <person name="Parra G."/>
            <person name="Lardier G."/>
            <person name="Chapple C."/>
            <person name="McKernan K.J."/>
            <person name="McEwan P."/>
            <person name="Bosak S."/>
            <person name="Kellis M."/>
            <person name="Volff J.-N."/>
            <person name="Guigo R."/>
            <person name="Zody M.C."/>
            <person name="Mesirov J."/>
            <person name="Lindblad-Toh K."/>
            <person name="Birren B."/>
            <person name="Nusbaum C."/>
            <person name="Kahn D."/>
            <person name="Robinson-Rechavi M."/>
            <person name="Laudet V."/>
            <person name="Schachter V."/>
            <person name="Quetier F."/>
            <person name="Saurin W."/>
            <person name="Scarpelli C."/>
            <person name="Wincker P."/>
            <person name="Lander E.S."/>
            <person name="Weissenbach J."/>
            <person name="Roest Crollius H."/>
        </authorList>
    </citation>
    <scope>NUCLEOTIDE SEQUENCE [LARGE SCALE GENOMIC DNA]</scope>
</reference>
<dbReference type="AlphaFoldDB" id="Q4RB79"/>
<dbReference type="SUPFAM" id="SSF51338">
    <property type="entry name" value="Composite domain of metallo-dependent hydrolases"/>
    <property type="match status" value="1"/>
</dbReference>
<dbReference type="GO" id="GO:0016810">
    <property type="term" value="F:hydrolase activity, acting on carbon-nitrogen (but not peptide) bonds"/>
    <property type="evidence" value="ECO:0007669"/>
    <property type="project" value="InterPro"/>
</dbReference>
<dbReference type="OrthoDB" id="10258955at2759"/>
<reference evidence="1" key="2">
    <citation type="submission" date="2004-02" db="EMBL/GenBank/DDBJ databases">
        <authorList>
            <consortium name="Genoscope"/>
            <consortium name="Whitehead Institute Centre for Genome Research"/>
        </authorList>
    </citation>
    <scope>NUCLEOTIDE SEQUENCE</scope>
</reference>